<proteinExistence type="predicted"/>
<organism evidence="2 3">
    <name type="scientific">Crucibulum laeve</name>
    <dbReference type="NCBI Taxonomy" id="68775"/>
    <lineage>
        <taxon>Eukaryota</taxon>
        <taxon>Fungi</taxon>
        <taxon>Dikarya</taxon>
        <taxon>Basidiomycota</taxon>
        <taxon>Agaricomycotina</taxon>
        <taxon>Agaricomycetes</taxon>
        <taxon>Agaricomycetidae</taxon>
        <taxon>Agaricales</taxon>
        <taxon>Agaricineae</taxon>
        <taxon>Nidulariaceae</taxon>
        <taxon>Crucibulum</taxon>
    </lineage>
</organism>
<evidence type="ECO:0000313" key="3">
    <source>
        <dbReference type="Proteomes" id="UP000308652"/>
    </source>
</evidence>
<evidence type="ECO:0000256" key="1">
    <source>
        <dbReference type="SAM" id="MobiDB-lite"/>
    </source>
</evidence>
<feature type="region of interest" description="Disordered" evidence="1">
    <location>
        <begin position="1"/>
        <end position="23"/>
    </location>
</feature>
<dbReference type="Proteomes" id="UP000308652">
    <property type="component" value="Unassembled WGS sequence"/>
</dbReference>
<protein>
    <submittedName>
        <fullName evidence="2">Uncharacterized protein</fullName>
    </submittedName>
</protein>
<feature type="compositionally biased region" description="Polar residues" evidence="1">
    <location>
        <begin position="9"/>
        <end position="22"/>
    </location>
</feature>
<dbReference type="AlphaFoldDB" id="A0A5C3M2K2"/>
<keyword evidence="3" id="KW-1185">Reference proteome</keyword>
<name>A0A5C3M2K2_9AGAR</name>
<accession>A0A5C3M2K2</accession>
<evidence type="ECO:0000313" key="2">
    <source>
        <dbReference type="EMBL" id="TFK39382.1"/>
    </source>
</evidence>
<gene>
    <name evidence="2" type="ORF">BDQ12DRAFT_681691</name>
</gene>
<reference evidence="2 3" key="1">
    <citation type="journal article" date="2019" name="Nat. Ecol. Evol.">
        <title>Megaphylogeny resolves global patterns of mushroom evolution.</title>
        <authorList>
            <person name="Varga T."/>
            <person name="Krizsan K."/>
            <person name="Foldi C."/>
            <person name="Dima B."/>
            <person name="Sanchez-Garcia M."/>
            <person name="Sanchez-Ramirez S."/>
            <person name="Szollosi G.J."/>
            <person name="Szarkandi J.G."/>
            <person name="Papp V."/>
            <person name="Albert L."/>
            <person name="Andreopoulos W."/>
            <person name="Angelini C."/>
            <person name="Antonin V."/>
            <person name="Barry K.W."/>
            <person name="Bougher N.L."/>
            <person name="Buchanan P."/>
            <person name="Buyck B."/>
            <person name="Bense V."/>
            <person name="Catcheside P."/>
            <person name="Chovatia M."/>
            <person name="Cooper J."/>
            <person name="Damon W."/>
            <person name="Desjardin D."/>
            <person name="Finy P."/>
            <person name="Geml J."/>
            <person name="Haridas S."/>
            <person name="Hughes K."/>
            <person name="Justo A."/>
            <person name="Karasinski D."/>
            <person name="Kautmanova I."/>
            <person name="Kiss B."/>
            <person name="Kocsube S."/>
            <person name="Kotiranta H."/>
            <person name="LaButti K.M."/>
            <person name="Lechner B.E."/>
            <person name="Liimatainen K."/>
            <person name="Lipzen A."/>
            <person name="Lukacs Z."/>
            <person name="Mihaltcheva S."/>
            <person name="Morgado L.N."/>
            <person name="Niskanen T."/>
            <person name="Noordeloos M.E."/>
            <person name="Ohm R.A."/>
            <person name="Ortiz-Santana B."/>
            <person name="Ovrebo C."/>
            <person name="Racz N."/>
            <person name="Riley R."/>
            <person name="Savchenko A."/>
            <person name="Shiryaev A."/>
            <person name="Soop K."/>
            <person name="Spirin V."/>
            <person name="Szebenyi C."/>
            <person name="Tomsovsky M."/>
            <person name="Tulloss R.E."/>
            <person name="Uehling J."/>
            <person name="Grigoriev I.V."/>
            <person name="Vagvolgyi C."/>
            <person name="Papp T."/>
            <person name="Martin F.M."/>
            <person name="Miettinen O."/>
            <person name="Hibbett D.S."/>
            <person name="Nagy L.G."/>
        </authorList>
    </citation>
    <scope>NUCLEOTIDE SEQUENCE [LARGE SCALE GENOMIC DNA]</scope>
    <source>
        <strain evidence="2 3">CBS 166.37</strain>
    </source>
</reference>
<dbReference type="EMBL" id="ML213599">
    <property type="protein sequence ID" value="TFK39382.1"/>
    <property type="molecule type" value="Genomic_DNA"/>
</dbReference>
<sequence length="91" mass="10003">MKFPARDSIFTSSFKSSPDTPSIQPPILTSSSGLLSISLLLFAHIFPAVVKTAGFFHITAVNAGLMRADVSRNFRAPLRSNIFSSRHFFQT</sequence>